<dbReference type="Pfam" id="PF03466">
    <property type="entry name" value="LysR_substrate"/>
    <property type="match status" value="1"/>
</dbReference>
<name>A0A176XJ28_AGRTU</name>
<dbReference type="InterPro" id="IPR036390">
    <property type="entry name" value="WH_DNA-bd_sf"/>
</dbReference>
<dbReference type="CDD" id="cd08422">
    <property type="entry name" value="PBP2_CrgA_like"/>
    <property type="match status" value="1"/>
</dbReference>
<evidence type="ECO:0000256" key="1">
    <source>
        <dbReference type="ARBA" id="ARBA00009437"/>
    </source>
</evidence>
<protein>
    <recommendedName>
        <fullName evidence="6">HTH-type transcriptional regulator TtuA</fullName>
    </recommendedName>
    <alternativeName>
        <fullName evidence="7">Tartrate utilization transcriptional regulator</fullName>
    </alternativeName>
</protein>
<evidence type="ECO:0000256" key="7">
    <source>
        <dbReference type="ARBA" id="ARBA00083243"/>
    </source>
</evidence>
<evidence type="ECO:0000256" key="5">
    <source>
        <dbReference type="ARBA" id="ARBA00054626"/>
    </source>
</evidence>
<comment type="function">
    <text evidence="5">Transcriptional regulator of the ttuABCDE tartrate utilization operon.</text>
</comment>
<evidence type="ECO:0000256" key="6">
    <source>
        <dbReference type="ARBA" id="ARBA00067332"/>
    </source>
</evidence>
<dbReference type="PROSITE" id="PS50931">
    <property type="entry name" value="HTH_LYSR"/>
    <property type="match status" value="1"/>
</dbReference>
<dbReference type="PRINTS" id="PR00039">
    <property type="entry name" value="HTHLYSR"/>
</dbReference>
<dbReference type="EMBL" id="LXPS01000003">
    <property type="protein sequence ID" value="OAE49255.1"/>
    <property type="molecule type" value="Genomic_DNA"/>
</dbReference>
<dbReference type="InterPro" id="IPR005119">
    <property type="entry name" value="LysR_subst-bd"/>
</dbReference>
<keyword evidence="4" id="KW-0804">Transcription</keyword>
<dbReference type="GO" id="GO:0003700">
    <property type="term" value="F:DNA-binding transcription factor activity"/>
    <property type="evidence" value="ECO:0007669"/>
    <property type="project" value="InterPro"/>
</dbReference>
<dbReference type="PANTHER" id="PTHR30537:SF5">
    <property type="entry name" value="HTH-TYPE TRANSCRIPTIONAL ACTIVATOR TTDR-RELATED"/>
    <property type="match status" value="1"/>
</dbReference>
<evidence type="ECO:0000313" key="9">
    <source>
        <dbReference type="EMBL" id="OAE49255.1"/>
    </source>
</evidence>
<dbReference type="Gene3D" id="3.40.190.290">
    <property type="match status" value="1"/>
</dbReference>
<dbReference type="InterPro" id="IPR058163">
    <property type="entry name" value="LysR-type_TF_proteobact-type"/>
</dbReference>
<comment type="caution">
    <text evidence="9">The sequence shown here is derived from an EMBL/GenBank/DDBJ whole genome shotgun (WGS) entry which is preliminary data.</text>
</comment>
<feature type="domain" description="HTH lysR-type" evidence="8">
    <location>
        <begin position="11"/>
        <end position="63"/>
    </location>
</feature>
<evidence type="ECO:0000313" key="10">
    <source>
        <dbReference type="Proteomes" id="UP000077098"/>
    </source>
</evidence>
<dbReference type="Pfam" id="PF00126">
    <property type="entry name" value="HTH_1"/>
    <property type="match status" value="1"/>
</dbReference>
<comment type="similarity">
    <text evidence="1">Belongs to the LysR transcriptional regulatory family.</text>
</comment>
<dbReference type="SUPFAM" id="SSF53850">
    <property type="entry name" value="Periplasmic binding protein-like II"/>
    <property type="match status" value="1"/>
</dbReference>
<dbReference type="Proteomes" id="UP000077098">
    <property type="component" value="Unassembled WGS sequence"/>
</dbReference>
<evidence type="ECO:0000256" key="3">
    <source>
        <dbReference type="ARBA" id="ARBA00023125"/>
    </source>
</evidence>
<evidence type="ECO:0000256" key="4">
    <source>
        <dbReference type="ARBA" id="ARBA00023163"/>
    </source>
</evidence>
<evidence type="ECO:0000259" key="8">
    <source>
        <dbReference type="PROSITE" id="PS50931"/>
    </source>
</evidence>
<accession>A0A176XJ28</accession>
<dbReference type="InterPro" id="IPR000847">
    <property type="entry name" value="LysR_HTH_N"/>
</dbReference>
<dbReference type="GO" id="GO:0003677">
    <property type="term" value="F:DNA binding"/>
    <property type="evidence" value="ECO:0007669"/>
    <property type="project" value="UniProtKB-KW"/>
</dbReference>
<dbReference type="FunFam" id="1.10.10.10:FF:000001">
    <property type="entry name" value="LysR family transcriptional regulator"/>
    <property type="match status" value="1"/>
</dbReference>
<reference evidence="9 10" key="1">
    <citation type="submission" date="2016-05" db="EMBL/GenBank/DDBJ databases">
        <authorList>
            <person name="Lavstsen T."/>
            <person name="Jespersen J.S."/>
        </authorList>
    </citation>
    <scope>NUCLEOTIDE SEQUENCE [LARGE SCALE GENOMIC DNA]</scope>
    <source>
        <strain evidence="9 10">KCJ1736</strain>
    </source>
</reference>
<gene>
    <name evidence="9" type="ORF">A7J57_01190</name>
</gene>
<sequence length="305" mass="32727">MRDLLEETPGLLAFVKAAESGSFTSAAKLLGTTPSAASRSISRLEKQIGARLFLRSTRALTLTPDGHLFLERVAPLLKELAHAGDVLSRGISGRLKISFPNELAAVLIDAVIEKVAKPNPELRLEIGISDRFVDVIREDYDVAFRVGRLPSSELSARKIADMEMVIVASPELLASRGHPRTVGDLSSFPFARYVSGANGFQIAFEDGSIAAPPGVIDCDSGFGLHRAALHGIGAAYLMRYIVSDDIERGRLVAIYPGVDLPVLPLSAVHAFGLHPPHKVVALCDLVEGVLRGAVLEGNPDKRRRG</sequence>
<dbReference type="InterPro" id="IPR036388">
    <property type="entry name" value="WH-like_DNA-bd_sf"/>
</dbReference>
<dbReference type="AlphaFoldDB" id="A0A176XJ28"/>
<organism evidence="9 10">
    <name type="scientific">Agrobacterium tumefaciens</name>
    <dbReference type="NCBI Taxonomy" id="358"/>
    <lineage>
        <taxon>Bacteria</taxon>
        <taxon>Pseudomonadati</taxon>
        <taxon>Pseudomonadota</taxon>
        <taxon>Alphaproteobacteria</taxon>
        <taxon>Hyphomicrobiales</taxon>
        <taxon>Rhizobiaceae</taxon>
        <taxon>Rhizobium/Agrobacterium group</taxon>
        <taxon>Agrobacterium</taxon>
        <taxon>Agrobacterium tumefaciens complex</taxon>
    </lineage>
</organism>
<proteinExistence type="inferred from homology"/>
<keyword evidence="2" id="KW-0805">Transcription regulation</keyword>
<dbReference type="SUPFAM" id="SSF46785">
    <property type="entry name" value="Winged helix' DNA-binding domain"/>
    <property type="match status" value="1"/>
</dbReference>
<keyword evidence="3" id="KW-0238">DNA-binding</keyword>
<dbReference type="PANTHER" id="PTHR30537">
    <property type="entry name" value="HTH-TYPE TRANSCRIPTIONAL REGULATOR"/>
    <property type="match status" value="1"/>
</dbReference>
<dbReference type="RefSeq" id="WP_063947416.1">
    <property type="nucleotide sequence ID" value="NZ_LXPS01000003.1"/>
</dbReference>
<dbReference type="Gene3D" id="1.10.10.10">
    <property type="entry name" value="Winged helix-like DNA-binding domain superfamily/Winged helix DNA-binding domain"/>
    <property type="match status" value="1"/>
</dbReference>
<evidence type="ECO:0000256" key="2">
    <source>
        <dbReference type="ARBA" id="ARBA00023015"/>
    </source>
</evidence>